<evidence type="ECO:0000256" key="4">
    <source>
        <dbReference type="ARBA" id="ARBA00022827"/>
    </source>
</evidence>
<comment type="caution">
    <text evidence="7">The sequence shown here is derived from an EMBL/GenBank/DDBJ whole genome shotgun (WGS) entry which is preliminary data.</text>
</comment>
<feature type="domain" description="AB hydrolase-1" evidence="6">
    <location>
        <begin position="41"/>
        <end position="149"/>
    </location>
</feature>
<evidence type="ECO:0000256" key="3">
    <source>
        <dbReference type="ARBA" id="ARBA00022630"/>
    </source>
</evidence>
<dbReference type="InterPro" id="IPR052542">
    <property type="entry name" value="Cholesterol_Oxidase"/>
</dbReference>
<dbReference type="SUPFAM" id="SSF53474">
    <property type="entry name" value="alpha/beta-Hydrolases"/>
    <property type="match status" value="1"/>
</dbReference>
<dbReference type="GO" id="GO:0016787">
    <property type="term" value="F:hydrolase activity"/>
    <property type="evidence" value="ECO:0007669"/>
    <property type="project" value="UniProtKB-KW"/>
</dbReference>
<dbReference type="InterPro" id="IPR000073">
    <property type="entry name" value="AB_hydrolase_1"/>
</dbReference>
<dbReference type="RefSeq" id="WP_396639826.1">
    <property type="nucleotide sequence ID" value="NZ_JBIQWL010000002.1"/>
</dbReference>
<comment type="similarity">
    <text evidence="2">Belongs to the GMC oxidoreductase family.</text>
</comment>
<evidence type="ECO:0000259" key="6">
    <source>
        <dbReference type="Pfam" id="PF00561"/>
    </source>
</evidence>
<comment type="cofactor">
    <cofactor evidence="1">
        <name>FAD</name>
        <dbReference type="ChEBI" id="CHEBI:57692"/>
    </cofactor>
</comment>
<evidence type="ECO:0000313" key="7">
    <source>
        <dbReference type="EMBL" id="MFH8249873.1"/>
    </source>
</evidence>
<protein>
    <submittedName>
        <fullName evidence="7">Alpha/beta fold hydrolase</fullName>
    </submittedName>
</protein>
<dbReference type="EMBL" id="JBIQWL010000002">
    <property type="protein sequence ID" value="MFH8249873.1"/>
    <property type="molecule type" value="Genomic_DNA"/>
</dbReference>
<dbReference type="Gene3D" id="3.40.50.1820">
    <property type="entry name" value="alpha/beta hydrolase"/>
    <property type="match status" value="1"/>
</dbReference>
<dbReference type="PANTHER" id="PTHR47470:SF1">
    <property type="entry name" value="FAD-DEPENDENT OXIDOREDUCTASE 2 FAD BINDING DOMAIN-CONTAINING PROTEIN"/>
    <property type="match status" value="1"/>
</dbReference>
<dbReference type="Proteomes" id="UP001610861">
    <property type="component" value="Unassembled WGS sequence"/>
</dbReference>
<keyword evidence="8" id="KW-1185">Reference proteome</keyword>
<proteinExistence type="inferred from homology"/>
<accession>A0ABW7Q662</accession>
<evidence type="ECO:0000256" key="5">
    <source>
        <dbReference type="ARBA" id="ARBA00023002"/>
    </source>
</evidence>
<evidence type="ECO:0000256" key="1">
    <source>
        <dbReference type="ARBA" id="ARBA00001974"/>
    </source>
</evidence>
<keyword evidence="3" id="KW-0285">Flavoprotein</keyword>
<keyword evidence="4" id="KW-0274">FAD</keyword>
<dbReference type="Pfam" id="PF00561">
    <property type="entry name" value="Abhydrolase_1"/>
    <property type="match status" value="1"/>
</dbReference>
<gene>
    <name evidence="7" type="ORF">ACH3VR_05825</name>
</gene>
<sequence length="351" mass="38410">MTTTVTAARRAQVDEHHFLKADDGVALTLIHVRGAAAPTKPPVLLVHGAGMRAESFRPPAIRSLVDALLEDGWDVWLFNWRGSTDLDAVPWTLDDVARYDHPAAVRYIVAQTGATSIKAIAHCQGSTSLSMAVVAGLVPEIDTVVSNGVSLHPVVPRFSKVKLHALRPLFQSGQPYVDVAWGDGPEKGVHLVTRSMVRLWHVECSNPACNMASFALGSGHPAIWRHRNLDRETHAWLATEFGKIPLALYAQIAKSERAGQLVAFQPTEGMPVRYASAAPQSTARFALFTGSENHAFLPQSQQATHAYLEKHQPGRHTVHVIPDYGHADVFVGHRAHLDVFPSMLEELNREA</sequence>
<evidence type="ECO:0000313" key="8">
    <source>
        <dbReference type="Proteomes" id="UP001610861"/>
    </source>
</evidence>
<evidence type="ECO:0000256" key="2">
    <source>
        <dbReference type="ARBA" id="ARBA00010790"/>
    </source>
</evidence>
<dbReference type="InterPro" id="IPR029058">
    <property type="entry name" value="AB_hydrolase_fold"/>
</dbReference>
<reference evidence="7 8" key="1">
    <citation type="submission" date="2024-09" db="EMBL/GenBank/DDBJ databases">
        <authorList>
            <person name="Pan X."/>
        </authorList>
    </citation>
    <scope>NUCLEOTIDE SEQUENCE [LARGE SCALE GENOMIC DNA]</scope>
    <source>
        <strain evidence="7 8">B2969</strain>
    </source>
</reference>
<organism evidence="7 8">
    <name type="scientific">Microbacterium alkaliflavum</name>
    <dbReference type="NCBI Taxonomy" id="3248839"/>
    <lineage>
        <taxon>Bacteria</taxon>
        <taxon>Bacillati</taxon>
        <taxon>Actinomycetota</taxon>
        <taxon>Actinomycetes</taxon>
        <taxon>Micrococcales</taxon>
        <taxon>Microbacteriaceae</taxon>
        <taxon>Microbacterium</taxon>
    </lineage>
</organism>
<keyword evidence="7" id="KW-0378">Hydrolase</keyword>
<dbReference type="PANTHER" id="PTHR47470">
    <property type="entry name" value="CHOLESTEROL OXIDASE"/>
    <property type="match status" value="1"/>
</dbReference>
<keyword evidence="5" id="KW-0560">Oxidoreductase</keyword>
<name>A0ABW7Q662_9MICO</name>